<dbReference type="RefSeq" id="WP_187683880.1">
    <property type="nucleotide sequence ID" value="NZ_AP023396.1"/>
</dbReference>
<gene>
    <name evidence="1" type="ORF">NWFMUON74_46600</name>
</gene>
<protein>
    <submittedName>
        <fullName evidence="1">Uncharacterized protein</fullName>
    </submittedName>
</protein>
<evidence type="ECO:0000313" key="2">
    <source>
        <dbReference type="Proteomes" id="UP000516173"/>
    </source>
</evidence>
<dbReference type="GeneID" id="80349116"/>
<accession>A0A7G1KNV6</accession>
<dbReference type="KEGG" id="nwl:NWFMUON74_46600"/>
<dbReference type="SUPFAM" id="SSF48371">
    <property type="entry name" value="ARM repeat"/>
    <property type="match status" value="1"/>
</dbReference>
<dbReference type="Proteomes" id="UP000516173">
    <property type="component" value="Chromosome"/>
</dbReference>
<dbReference type="AlphaFoldDB" id="A0A7G1KNV6"/>
<evidence type="ECO:0000313" key="1">
    <source>
        <dbReference type="EMBL" id="BCK56888.1"/>
    </source>
</evidence>
<proteinExistence type="predicted"/>
<dbReference type="EMBL" id="AP023396">
    <property type="protein sequence ID" value="BCK56888.1"/>
    <property type="molecule type" value="Genomic_DNA"/>
</dbReference>
<sequence length="437" mass="46682">MSELVTRAQIILLARTLHVSPHRLAHLERLGAEHLHELQQRMAAIIFDEHAETFRRISKLVPFIPLTISMPLVQRIVPPMMTGRAAGAVGIDHPKKAVETMSLLSTDYATDCTPYLDPATVGLLASDAPPEPVVAVVNEILRRRDYVTAGPFLGYATPSLIEAVEQGVPDDEGLIFSAAFAYSSASVSAVVRQLLNGPAQRIPRMVHTVLAGSPDLQSAALSVFARCEPEVIAAVGDILFSIGSPESIGTLVTNAQRTGVTVEFLALTASLSSVALDRLAANPVLAERETLSGLVAALEGPVGPRSWRGLFELTAHGDVDLRRDVARLLAEVSAAMVAQLPSRATEAGVWTALLDMVADSDSDVRAHIGGVWAALPDERRVGLQRHLDERTADPRLAVLRAAMPAVSVEEVFFRRRQLRRHGSGGPEFGAAAGGFGG</sequence>
<dbReference type="InterPro" id="IPR016024">
    <property type="entry name" value="ARM-type_fold"/>
</dbReference>
<organism evidence="1 2">
    <name type="scientific">Nocardia wallacei</name>
    <dbReference type="NCBI Taxonomy" id="480035"/>
    <lineage>
        <taxon>Bacteria</taxon>
        <taxon>Bacillati</taxon>
        <taxon>Actinomycetota</taxon>
        <taxon>Actinomycetes</taxon>
        <taxon>Mycobacteriales</taxon>
        <taxon>Nocardiaceae</taxon>
        <taxon>Nocardia</taxon>
    </lineage>
</organism>
<name>A0A7G1KNV6_9NOCA</name>
<keyword evidence="2" id="KW-1185">Reference proteome</keyword>
<reference evidence="1 2" key="1">
    <citation type="submission" date="2020-08" db="EMBL/GenBank/DDBJ databases">
        <title>Genome Sequencing of Nocardia wallacei strain FMUON74 and assembly.</title>
        <authorList>
            <person name="Toyokawa M."/>
            <person name="Uesaka K."/>
        </authorList>
    </citation>
    <scope>NUCLEOTIDE SEQUENCE [LARGE SCALE GENOMIC DNA]</scope>
    <source>
        <strain evidence="1 2">FMUON74</strain>
    </source>
</reference>